<evidence type="ECO:0000313" key="4">
    <source>
        <dbReference type="Proteomes" id="UP000676409"/>
    </source>
</evidence>
<feature type="chain" id="PRO_5037009391" evidence="1">
    <location>
        <begin position="32"/>
        <end position="189"/>
    </location>
</feature>
<dbReference type="InterPro" id="IPR006311">
    <property type="entry name" value="TAT_signal"/>
</dbReference>
<name>A0A975G1J6_9CAUL</name>
<dbReference type="AlphaFoldDB" id="A0A975G1J6"/>
<evidence type="ECO:0000313" key="3">
    <source>
        <dbReference type="EMBL" id="QUD88899.1"/>
    </source>
</evidence>
<dbReference type="EMBL" id="CP073078">
    <property type="protein sequence ID" value="QUD88899.1"/>
    <property type="molecule type" value="Genomic_DNA"/>
</dbReference>
<proteinExistence type="predicted"/>
<dbReference type="PROSITE" id="PS51318">
    <property type="entry name" value="TAT"/>
    <property type="match status" value="1"/>
</dbReference>
<keyword evidence="4" id="KW-1185">Reference proteome</keyword>
<reference evidence="3" key="1">
    <citation type="submission" date="2021-04" db="EMBL/GenBank/DDBJ databases">
        <title>The complete genome sequence of Caulobacter sp. S6.</title>
        <authorList>
            <person name="Tang Y."/>
            <person name="Ouyang W."/>
            <person name="Liu Q."/>
            <person name="Huang B."/>
            <person name="Guo Z."/>
            <person name="Lei P."/>
        </authorList>
    </citation>
    <scope>NUCLEOTIDE SEQUENCE</scope>
    <source>
        <strain evidence="3">S6</strain>
    </source>
</reference>
<accession>A0A975G1J6</accession>
<gene>
    <name evidence="3" type="ORF">KCG34_03140</name>
</gene>
<keyword evidence="1" id="KW-0732">Signal</keyword>
<dbReference type="Proteomes" id="UP000676409">
    <property type="component" value="Chromosome"/>
</dbReference>
<dbReference type="KEGG" id="caul:KCG34_03140"/>
<dbReference type="InterPro" id="IPR007461">
    <property type="entry name" value="Ysc84_actin-binding"/>
</dbReference>
<dbReference type="Pfam" id="PF04366">
    <property type="entry name" value="Ysc84"/>
    <property type="match status" value="1"/>
</dbReference>
<dbReference type="RefSeq" id="WP_211938949.1">
    <property type="nucleotide sequence ID" value="NZ_CP073078.1"/>
</dbReference>
<sequence>MQLTRRFLTASIAAAAAAPAGLTAFAGVAQAASAEDLDRQSHEALEALYRSHPSAEQLSRAAKGVLIFPNIVKAGLVFGGSYGEGELIEGGHVAGYFNSVTGSWGLQAGAQSYGYAVFLMSEKAIRYIHQTHGWEIGVGPTVVVVDEGAAKNLSTSTLKDDAYAFIFNQQGLMGGVSIEGTKISRIKQH</sequence>
<feature type="signal peptide" evidence="1">
    <location>
        <begin position="1"/>
        <end position="31"/>
    </location>
</feature>
<dbReference type="CDD" id="cd11524">
    <property type="entry name" value="SYLF"/>
    <property type="match status" value="1"/>
</dbReference>
<evidence type="ECO:0000256" key="1">
    <source>
        <dbReference type="SAM" id="SignalP"/>
    </source>
</evidence>
<evidence type="ECO:0000259" key="2">
    <source>
        <dbReference type="Pfam" id="PF04366"/>
    </source>
</evidence>
<feature type="domain" description="Ysc84 actin-binding" evidence="2">
    <location>
        <begin position="101"/>
        <end position="185"/>
    </location>
</feature>
<protein>
    <submittedName>
        <fullName evidence="3">Lipid-binding SYLF domain-containing protein</fullName>
    </submittedName>
</protein>
<organism evidence="3 4">
    <name type="scientific">Phenylobacterium montanum</name>
    <dbReference type="NCBI Taxonomy" id="2823693"/>
    <lineage>
        <taxon>Bacteria</taxon>
        <taxon>Pseudomonadati</taxon>
        <taxon>Pseudomonadota</taxon>
        <taxon>Alphaproteobacteria</taxon>
        <taxon>Caulobacterales</taxon>
        <taxon>Caulobacteraceae</taxon>
        <taxon>Phenylobacterium</taxon>
    </lineage>
</organism>